<feature type="domain" description="CDC20/Fizzy WD40" evidence="9">
    <location>
        <begin position="292"/>
        <end position="595"/>
    </location>
</feature>
<dbReference type="InterPro" id="IPR001680">
    <property type="entry name" value="WD40_rpt"/>
</dbReference>
<dbReference type="InterPro" id="IPR036322">
    <property type="entry name" value="WD40_repeat_dom_sf"/>
</dbReference>
<dbReference type="GO" id="GO:0031145">
    <property type="term" value="P:anaphase-promoting complex-dependent catabolic process"/>
    <property type="evidence" value="ECO:0007669"/>
    <property type="project" value="TreeGrafter"/>
</dbReference>
<proteinExistence type="inferred from homology"/>
<feature type="repeat" description="WD" evidence="7">
    <location>
        <begin position="564"/>
        <end position="597"/>
    </location>
</feature>
<dbReference type="AlphaFoldDB" id="A0A9Q5N9H6"/>
<evidence type="ECO:0000313" key="10">
    <source>
        <dbReference type="EMBL" id="OCB88711.1"/>
    </source>
</evidence>
<keyword evidence="11" id="KW-1185">Reference proteome</keyword>
<accession>A0A9Q5N9H6</accession>
<feature type="compositionally biased region" description="Polar residues" evidence="8">
    <location>
        <begin position="59"/>
        <end position="75"/>
    </location>
</feature>
<name>A0A9Q5N9H6_SANBA</name>
<evidence type="ECO:0000256" key="2">
    <source>
        <dbReference type="ARBA" id="ARBA00022574"/>
    </source>
</evidence>
<evidence type="ECO:0000256" key="6">
    <source>
        <dbReference type="ARBA" id="ARBA00023306"/>
    </source>
</evidence>
<evidence type="ECO:0000256" key="8">
    <source>
        <dbReference type="SAM" id="MobiDB-lite"/>
    </source>
</evidence>
<dbReference type="Proteomes" id="UP000757232">
    <property type="component" value="Unassembled WGS sequence"/>
</dbReference>
<dbReference type="EMBL" id="LNZH02000173">
    <property type="protein sequence ID" value="OCB88711.1"/>
    <property type="molecule type" value="Genomic_DNA"/>
</dbReference>
<dbReference type="Gene3D" id="2.130.10.10">
    <property type="entry name" value="YVTN repeat-like/Quinoprotein amine dehydrogenase"/>
    <property type="match status" value="1"/>
</dbReference>
<keyword evidence="4" id="KW-0677">Repeat</keyword>
<dbReference type="GO" id="GO:1905786">
    <property type="term" value="P:positive regulation of anaphase-promoting complex-dependent catabolic process"/>
    <property type="evidence" value="ECO:0007669"/>
    <property type="project" value="TreeGrafter"/>
</dbReference>
<evidence type="ECO:0000313" key="11">
    <source>
        <dbReference type="Proteomes" id="UP000757232"/>
    </source>
</evidence>
<evidence type="ECO:0000259" key="9">
    <source>
        <dbReference type="Pfam" id="PF24807"/>
    </source>
</evidence>
<evidence type="ECO:0000256" key="3">
    <source>
        <dbReference type="ARBA" id="ARBA00022618"/>
    </source>
</evidence>
<dbReference type="SMART" id="SM00320">
    <property type="entry name" value="WD40"/>
    <property type="match status" value="6"/>
</dbReference>
<keyword evidence="6" id="KW-0131">Cell cycle</keyword>
<evidence type="ECO:0000256" key="4">
    <source>
        <dbReference type="ARBA" id="ARBA00022737"/>
    </source>
</evidence>
<feature type="repeat" description="WD" evidence="7">
    <location>
        <begin position="344"/>
        <end position="378"/>
    </location>
</feature>
<dbReference type="GO" id="GO:0010997">
    <property type="term" value="F:anaphase-promoting complex binding"/>
    <property type="evidence" value="ECO:0007669"/>
    <property type="project" value="InterPro"/>
</dbReference>
<evidence type="ECO:0000256" key="5">
    <source>
        <dbReference type="ARBA" id="ARBA00022776"/>
    </source>
</evidence>
<feature type="compositionally biased region" description="Low complexity" evidence="8">
    <location>
        <begin position="32"/>
        <end position="42"/>
    </location>
</feature>
<feature type="compositionally biased region" description="Low complexity" evidence="8">
    <location>
        <begin position="265"/>
        <end position="279"/>
    </location>
</feature>
<feature type="region of interest" description="Disordered" evidence="8">
    <location>
        <begin position="261"/>
        <end position="288"/>
    </location>
</feature>
<evidence type="ECO:0000256" key="1">
    <source>
        <dbReference type="ARBA" id="ARBA00006445"/>
    </source>
</evidence>
<keyword evidence="5" id="KW-0498">Mitosis</keyword>
<dbReference type="GO" id="GO:1990757">
    <property type="term" value="F:ubiquitin ligase activator activity"/>
    <property type="evidence" value="ECO:0007669"/>
    <property type="project" value="TreeGrafter"/>
</dbReference>
<dbReference type="OrthoDB" id="10263272at2759"/>
<dbReference type="SUPFAM" id="SSF50978">
    <property type="entry name" value="WD40 repeat-like"/>
    <property type="match status" value="1"/>
</dbReference>
<reference evidence="10" key="1">
    <citation type="submission" date="2016-06" db="EMBL/GenBank/DDBJ databases">
        <title>Draft Genome sequence of the fungus Inonotus baumii.</title>
        <authorList>
            <person name="Zhu H."/>
            <person name="Lin W."/>
        </authorList>
    </citation>
    <scope>NUCLEOTIDE SEQUENCE</scope>
    <source>
        <strain evidence="10">821</strain>
    </source>
</reference>
<dbReference type="PROSITE" id="PS50082">
    <property type="entry name" value="WD_REPEATS_2"/>
    <property type="match status" value="3"/>
</dbReference>
<comment type="caution">
    <text evidence="10">The sequence shown here is derived from an EMBL/GenBank/DDBJ whole genome shotgun (WGS) entry which is preliminary data.</text>
</comment>
<feature type="compositionally biased region" description="Basic residues" evidence="8">
    <location>
        <begin position="43"/>
        <end position="56"/>
    </location>
</feature>
<protein>
    <submittedName>
        <fullName evidence="10">WD40 repeat-like protein</fullName>
    </submittedName>
</protein>
<dbReference type="PANTHER" id="PTHR19918:SF8">
    <property type="entry name" value="FI02843P"/>
    <property type="match status" value="1"/>
</dbReference>
<gene>
    <name evidence="10" type="ORF">A7U60_g4186</name>
</gene>
<comment type="similarity">
    <text evidence="1">Belongs to the WD repeat CDC20/Fizzy family.</text>
</comment>
<feature type="region of interest" description="Disordered" evidence="8">
    <location>
        <begin position="1"/>
        <end position="87"/>
    </location>
</feature>
<dbReference type="PROSITE" id="PS50294">
    <property type="entry name" value="WD_REPEATS_REGION"/>
    <property type="match status" value="1"/>
</dbReference>
<dbReference type="Pfam" id="PF24807">
    <property type="entry name" value="WD40_CDC20-Fz"/>
    <property type="match status" value="1"/>
</dbReference>
<sequence>MPSNPKTPAKRSSRLNSDKRTPLSPSISHGISNMSLGSSSPKKSSKKRSKSTQKKTRTYDMTVQTKTGDTSNPFICSSDIPRPRSQSLSKSLNYDFRAALDLSGSNSRPTTPVRKFTDMGSFTITDELRREASCGLITRKELQSQLDVMKKDFVPPPRKKVTRSRSQPAIGMRDRIYPREPEIMFSQADRFIPNRAEQDLCATLELMHLSVKSASPRHTARLIEATGLPVGKRVLAFHEAPPVPAPDPTLAEQRELVKPLLRTPSRNNLTTSSGGTSTSKTRKLPTQPERVLDAPGMVDDFYLNLISWSSLNVVAVALGESTYTWRAETGAVSHLTDVPEETYVSSVDFSADGGFLAIGTGTGMIELWDIEAGTRLRNMSGHLTQIPSLAWNGHIVSSGCGDGVIWHHDVRVPRHNVMEFVGHHGEVCGLKWRSDGEFLASGGNDNVVNIWDWRLPASLTGNQQPETKNQAKFSKRNHAAAVKALAWCPWQPNLLASGGGTHDAMVHIWNCNTGGRVHSLQTPSQITSLHFAPNKKEILSTHGFPDNAIMIHSYPALTKVGEIKEAHDARVLFSCVSPSGDLVLTGAGDENLKFWRIWDAVKTTKHKSKSSGLGGLGGRDGFALIR</sequence>
<keyword evidence="3" id="KW-0132">Cell division</keyword>
<dbReference type="GO" id="GO:0005680">
    <property type="term" value="C:anaphase-promoting complex"/>
    <property type="evidence" value="ECO:0007669"/>
    <property type="project" value="TreeGrafter"/>
</dbReference>
<dbReference type="InterPro" id="IPR015943">
    <property type="entry name" value="WD40/YVTN_repeat-like_dom_sf"/>
</dbReference>
<dbReference type="InterPro" id="IPR033010">
    <property type="entry name" value="Cdc20/Fizzy"/>
</dbReference>
<dbReference type="GO" id="GO:0051301">
    <property type="term" value="P:cell division"/>
    <property type="evidence" value="ECO:0007669"/>
    <property type="project" value="UniProtKB-KW"/>
</dbReference>
<feature type="repeat" description="WD" evidence="7">
    <location>
        <begin position="420"/>
        <end position="452"/>
    </location>
</feature>
<evidence type="ECO:0000256" key="7">
    <source>
        <dbReference type="PROSITE-ProRule" id="PRU00221"/>
    </source>
</evidence>
<dbReference type="PANTHER" id="PTHR19918">
    <property type="entry name" value="CELL DIVISION CYCLE 20 CDC20 FIZZY -RELATED"/>
    <property type="match status" value="1"/>
</dbReference>
<organism evidence="10 11">
    <name type="scientific">Sanghuangporus baumii</name>
    <name type="common">Phellinus baumii</name>
    <dbReference type="NCBI Taxonomy" id="108892"/>
    <lineage>
        <taxon>Eukaryota</taxon>
        <taxon>Fungi</taxon>
        <taxon>Dikarya</taxon>
        <taxon>Basidiomycota</taxon>
        <taxon>Agaricomycotina</taxon>
        <taxon>Agaricomycetes</taxon>
        <taxon>Hymenochaetales</taxon>
        <taxon>Hymenochaetaceae</taxon>
        <taxon>Sanghuangporus</taxon>
    </lineage>
</organism>
<keyword evidence="2 7" id="KW-0853">WD repeat</keyword>
<dbReference type="InterPro" id="IPR056150">
    <property type="entry name" value="WD40_CDC20-Fz"/>
</dbReference>